<dbReference type="Pfam" id="PF13443">
    <property type="entry name" value="HTH_26"/>
    <property type="match status" value="1"/>
</dbReference>
<protein>
    <submittedName>
        <fullName evidence="2">Helix-turn-helix domain-containing protein</fullName>
    </submittedName>
</protein>
<feature type="domain" description="HTH cro/C1-type" evidence="1">
    <location>
        <begin position="7"/>
        <end position="65"/>
    </location>
</feature>
<dbReference type="InterPro" id="IPR010982">
    <property type="entry name" value="Lambda_DNA-bd_dom_sf"/>
</dbReference>
<gene>
    <name evidence="2" type="ORF">CYJ47_02360</name>
</gene>
<dbReference type="EMBL" id="CP136958">
    <property type="protein sequence ID" value="WOT02636.1"/>
    <property type="molecule type" value="Genomic_DNA"/>
</dbReference>
<dbReference type="Gene3D" id="1.10.260.40">
    <property type="entry name" value="lambda repressor-like DNA-binding domains"/>
    <property type="match status" value="1"/>
</dbReference>
<proteinExistence type="predicted"/>
<dbReference type="RefSeq" id="WP_057002007.1">
    <property type="nucleotide sequence ID" value="NZ_CAMIHY010000057.1"/>
</dbReference>
<reference evidence="2" key="2">
    <citation type="submission" date="2023-10" db="EMBL/GenBank/DDBJ databases">
        <authorList>
            <person name="Choi B."/>
        </authorList>
    </citation>
    <scope>NUCLEOTIDE SEQUENCE</scope>
    <source>
        <strain evidence="2">UMB0763</strain>
    </source>
</reference>
<dbReference type="InterPro" id="IPR001387">
    <property type="entry name" value="Cro/C1-type_HTH"/>
</dbReference>
<organism evidence="2 3">
    <name type="scientific">Corynebacterium pyruviciproducens</name>
    <dbReference type="NCBI Taxonomy" id="598660"/>
    <lineage>
        <taxon>Bacteria</taxon>
        <taxon>Bacillati</taxon>
        <taxon>Actinomycetota</taxon>
        <taxon>Actinomycetes</taxon>
        <taxon>Mycobacteriales</taxon>
        <taxon>Corynebacteriaceae</taxon>
        <taxon>Corynebacterium</taxon>
    </lineage>
</organism>
<dbReference type="Proteomes" id="UP000234560">
    <property type="component" value="Chromosome"/>
</dbReference>
<reference evidence="2" key="1">
    <citation type="submission" date="2017-12" db="EMBL/GenBank/DDBJ databases">
        <authorList>
            <person name="Thomas-White K."/>
            <person name="Wolfe A.J."/>
        </authorList>
    </citation>
    <scope>NUCLEOTIDE SEQUENCE</scope>
    <source>
        <strain evidence="2">UMB0763</strain>
    </source>
</reference>
<evidence type="ECO:0000313" key="3">
    <source>
        <dbReference type="Proteomes" id="UP000234560"/>
    </source>
</evidence>
<sequence>MRLSYNKLWKLLIDKGWTKEQLRTAAGFSPATLAKLGRGDNIQTNIIVRICETLACQPADIMEIKGDN</sequence>
<dbReference type="KEGG" id="cpyr:CYJ47_02360"/>
<dbReference type="GO" id="GO:0003677">
    <property type="term" value="F:DNA binding"/>
    <property type="evidence" value="ECO:0007669"/>
    <property type="project" value="InterPro"/>
</dbReference>
<evidence type="ECO:0000313" key="2">
    <source>
        <dbReference type="EMBL" id="WOT02636.1"/>
    </source>
</evidence>
<dbReference type="AlphaFoldDB" id="A0AAF0YTR9"/>
<evidence type="ECO:0000259" key="1">
    <source>
        <dbReference type="Pfam" id="PF13443"/>
    </source>
</evidence>
<dbReference type="SUPFAM" id="SSF47413">
    <property type="entry name" value="lambda repressor-like DNA-binding domains"/>
    <property type="match status" value="1"/>
</dbReference>
<name>A0AAF0YTR9_9CORY</name>
<accession>A0AAF0YTR9</accession>